<evidence type="ECO:0000313" key="9">
    <source>
        <dbReference type="Proteomes" id="UP000594638"/>
    </source>
</evidence>
<organism evidence="8 9">
    <name type="scientific">Olea europaea subsp. europaea</name>
    <dbReference type="NCBI Taxonomy" id="158383"/>
    <lineage>
        <taxon>Eukaryota</taxon>
        <taxon>Viridiplantae</taxon>
        <taxon>Streptophyta</taxon>
        <taxon>Embryophyta</taxon>
        <taxon>Tracheophyta</taxon>
        <taxon>Spermatophyta</taxon>
        <taxon>Magnoliopsida</taxon>
        <taxon>eudicotyledons</taxon>
        <taxon>Gunneridae</taxon>
        <taxon>Pentapetalae</taxon>
        <taxon>asterids</taxon>
        <taxon>lamiids</taxon>
        <taxon>Lamiales</taxon>
        <taxon>Oleaceae</taxon>
        <taxon>Oleeae</taxon>
        <taxon>Olea</taxon>
    </lineage>
</organism>
<dbReference type="AlphaFoldDB" id="A0A8S0SC36"/>
<comment type="similarity">
    <text evidence="3">Belongs to the terpene synthase family.</text>
</comment>
<dbReference type="InterPro" id="IPR001906">
    <property type="entry name" value="Terpene_synth_N"/>
</dbReference>
<dbReference type="SFLD" id="SFLDG01019">
    <property type="entry name" value="Terpene_Cyclase_Like_1_C_Termi"/>
    <property type="match status" value="1"/>
</dbReference>
<keyword evidence="9" id="KW-1185">Reference proteome</keyword>
<feature type="domain" description="Terpene synthase N-terminal" evidence="6">
    <location>
        <begin position="32"/>
        <end position="206"/>
    </location>
</feature>
<dbReference type="InterPro" id="IPR044814">
    <property type="entry name" value="Terpene_cyclase_plant_C1"/>
</dbReference>
<dbReference type="InterPro" id="IPR036965">
    <property type="entry name" value="Terpene_synth_N_sf"/>
</dbReference>
<evidence type="ECO:0000259" key="6">
    <source>
        <dbReference type="Pfam" id="PF01397"/>
    </source>
</evidence>
<gene>
    <name evidence="8" type="ORF">OLEA9_A029472</name>
</gene>
<dbReference type="OrthoDB" id="1265640at2759"/>
<sequence>MDIQIHASAAPFSTKNTSIQDTRRSVTYHPTIWGDYFLAYTSNDILAHEEQERQRLKEEVKKLLAAAPDDSLYKLDLINAIQHLGVGYHFEKEIEKSLKHIYETYHESHNKQNNDVHTVALRFRLLRQQGYYVPCDVFNKFKDCQGKFEDSLISDVPGLLSLYEAAHFGAHGEEILEEALKFSTSHLGSMIHQVSNSLSRQVSDALEMPIQKTLTRLGVKKFLSIYQESGEDMLLNFAKLDFNIVQKMHQKELSDVTRWWKALEFGKILPFARDRMVECYFWILCVYFEPEYSLARKILTKIIAMVSIIDDIYDVYGTLDELKLFTDAIEMWDFSAGDQLPSYMQYFYKSLLDVYLEAEKDLGKIGKSYRVHYSIDEMKKLVRAYFEEAKWTYNGYTPTLEEYMKVALVSSAYMMLSTTSLIGMGELVTKEAFDWISSEPLSVRASSIICRLMDDMVGHGFEQKITAVECYIKEKGASKEDAFAVFQMQVMNAWKDINQECLNSDAVPMAVLLRVVNLTRVINLLYKDSDGYTNSKTKLKDFIMSILIQPATISN</sequence>
<feature type="domain" description="Terpene synthase metal-binding" evidence="7">
    <location>
        <begin position="262"/>
        <end position="496"/>
    </location>
</feature>
<protein>
    <submittedName>
        <fullName evidence="8">(-)-germacrene D synthase</fullName>
    </submittedName>
</protein>
<dbReference type="Gramene" id="OE9A029472T1">
    <property type="protein sequence ID" value="OE9A029472C1"/>
    <property type="gene ID" value="OE9A029472"/>
</dbReference>
<dbReference type="FunFam" id="1.10.600.10:FF:000007">
    <property type="entry name" value="Isoprene synthase, chloroplastic"/>
    <property type="match status" value="1"/>
</dbReference>
<dbReference type="EMBL" id="CACTIH010004273">
    <property type="protein sequence ID" value="CAA2990412.1"/>
    <property type="molecule type" value="Genomic_DNA"/>
</dbReference>
<reference evidence="8 9" key="1">
    <citation type="submission" date="2019-12" db="EMBL/GenBank/DDBJ databases">
        <authorList>
            <person name="Alioto T."/>
            <person name="Alioto T."/>
            <person name="Gomez Garrido J."/>
        </authorList>
    </citation>
    <scope>NUCLEOTIDE SEQUENCE [LARGE SCALE GENOMIC DNA]</scope>
</reference>
<keyword evidence="4" id="KW-0479">Metal-binding</keyword>
<dbReference type="PANTHER" id="PTHR31225">
    <property type="entry name" value="OS04G0344100 PROTEIN-RELATED"/>
    <property type="match status" value="1"/>
</dbReference>
<dbReference type="InterPro" id="IPR005630">
    <property type="entry name" value="Terpene_synthase_metal-bd"/>
</dbReference>
<evidence type="ECO:0000256" key="3">
    <source>
        <dbReference type="ARBA" id="ARBA00006333"/>
    </source>
</evidence>
<dbReference type="GO" id="GO:0000287">
    <property type="term" value="F:magnesium ion binding"/>
    <property type="evidence" value="ECO:0007669"/>
    <property type="project" value="InterPro"/>
</dbReference>
<comment type="pathway">
    <text evidence="2">Secondary metabolite biosynthesis; terpenoid biosynthesis.</text>
</comment>
<evidence type="ECO:0000259" key="7">
    <source>
        <dbReference type="Pfam" id="PF03936"/>
    </source>
</evidence>
<dbReference type="SFLD" id="SFLDS00005">
    <property type="entry name" value="Isoprenoid_Synthase_Type_I"/>
    <property type="match status" value="1"/>
</dbReference>
<dbReference type="GO" id="GO:0010333">
    <property type="term" value="F:terpene synthase activity"/>
    <property type="evidence" value="ECO:0007669"/>
    <property type="project" value="InterPro"/>
</dbReference>
<dbReference type="Gene3D" id="1.10.600.10">
    <property type="entry name" value="Farnesyl Diphosphate Synthase"/>
    <property type="match status" value="1"/>
</dbReference>
<proteinExistence type="inferred from homology"/>
<dbReference type="InterPro" id="IPR008949">
    <property type="entry name" value="Isoprenoid_synthase_dom_sf"/>
</dbReference>
<dbReference type="InterPro" id="IPR008930">
    <property type="entry name" value="Terpenoid_cyclase/PrenylTrfase"/>
</dbReference>
<evidence type="ECO:0000256" key="4">
    <source>
        <dbReference type="ARBA" id="ARBA00022723"/>
    </source>
</evidence>
<dbReference type="PANTHER" id="PTHR31225:SF221">
    <property type="entry name" value="(-)-GERMACRENE D SYNTHASE"/>
    <property type="match status" value="1"/>
</dbReference>
<dbReference type="FunFam" id="1.50.10.130:FF:000001">
    <property type="entry name" value="Isoprene synthase, chloroplastic"/>
    <property type="match status" value="1"/>
</dbReference>
<dbReference type="Proteomes" id="UP000594638">
    <property type="component" value="Unassembled WGS sequence"/>
</dbReference>
<dbReference type="Pfam" id="PF03936">
    <property type="entry name" value="Terpene_synth_C"/>
    <property type="match status" value="1"/>
</dbReference>
<evidence type="ECO:0000256" key="1">
    <source>
        <dbReference type="ARBA" id="ARBA00001946"/>
    </source>
</evidence>
<dbReference type="Gene3D" id="1.50.10.130">
    <property type="entry name" value="Terpene synthase, N-terminal domain"/>
    <property type="match status" value="1"/>
</dbReference>
<evidence type="ECO:0000256" key="5">
    <source>
        <dbReference type="ARBA" id="ARBA00023239"/>
    </source>
</evidence>
<evidence type="ECO:0000256" key="2">
    <source>
        <dbReference type="ARBA" id="ARBA00004721"/>
    </source>
</evidence>
<dbReference type="InterPro" id="IPR034741">
    <property type="entry name" value="Terpene_cyclase-like_1_C"/>
</dbReference>
<dbReference type="GO" id="GO:0016102">
    <property type="term" value="P:diterpenoid biosynthetic process"/>
    <property type="evidence" value="ECO:0007669"/>
    <property type="project" value="InterPro"/>
</dbReference>
<dbReference type="Pfam" id="PF01397">
    <property type="entry name" value="Terpene_synth"/>
    <property type="match status" value="1"/>
</dbReference>
<dbReference type="InterPro" id="IPR050148">
    <property type="entry name" value="Terpene_synthase-like"/>
</dbReference>
<comment type="caution">
    <text evidence="8">The sequence shown here is derived from an EMBL/GenBank/DDBJ whole genome shotgun (WGS) entry which is preliminary data.</text>
</comment>
<accession>A0A8S0SC36</accession>
<dbReference type="SUPFAM" id="SSF48576">
    <property type="entry name" value="Terpenoid synthases"/>
    <property type="match status" value="1"/>
</dbReference>
<evidence type="ECO:0000313" key="8">
    <source>
        <dbReference type="EMBL" id="CAA2990412.1"/>
    </source>
</evidence>
<name>A0A8S0SC36_OLEEU</name>
<dbReference type="SUPFAM" id="SSF48239">
    <property type="entry name" value="Terpenoid cyclases/Protein prenyltransferases"/>
    <property type="match status" value="1"/>
</dbReference>
<keyword evidence="5" id="KW-0456">Lyase</keyword>
<dbReference type="CDD" id="cd00684">
    <property type="entry name" value="Terpene_cyclase_plant_C1"/>
    <property type="match status" value="1"/>
</dbReference>
<comment type="cofactor">
    <cofactor evidence="1">
        <name>Mg(2+)</name>
        <dbReference type="ChEBI" id="CHEBI:18420"/>
    </cofactor>
</comment>